<evidence type="ECO:0000256" key="3">
    <source>
        <dbReference type="ARBA" id="ARBA00048954"/>
    </source>
</evidence>
<comment type="catalytic activity">
    <reaction evidence="4">
        <text>ATP + H2O = ADP + phosphate + H(+)</text>
        <dbReference type="Rhea" id="RHEA:13065"/>
        <dbReference type="ChEBI" id="CHEBI:15377"/>
        <dbReference type="ChEBI" id="CHEBI:15378"/>
        <dbReference type="ChEBI" id="CHEBI:30616"/>
        <dbReference type="ChEBI" id="CHEBI:43474"/>
        <dbReference type="ChEBI" id="CHEBI:456216"/>
        <dbReference type="EC" id="5.6.2.4"/>
    </reaction>
</comment>
<keyword evidence="6" id="KW-0347">Helicase</keyword>
<dbReference type="EMBL" id="AP018732">
    <property type="protein sequence ID" value="BBE42209.1"/>
    <property type="molecule type" value="Genomic_DNA"/>
</dbReference>
<keyword evidence="6" id="KW-0378">Hydrolase</keyword>
<dbReference type="PANTHER" id="PTHR42957">
    <property type="entry name" value="HELICASE MJ1565-RELATED"/>
    <property type="match status" value="1"/>
</dbReference>
<dbReference type="RefSeq" id="WP_174448465.1">
    <property type="nucleotide sequence ID" value="NZ_AP018732.1"/>
</dbReference>
<keyword evidence="7" id="KW-1185">Reference proteome</keyword>
<name>A0A4P2VCC2_9ARCH</name>
<feature type="domain" description="Helicase HerA central" evidence="5">
    <location>
        <begin position="134"/>
        <end position="329"/>
    </location>
</feature>
<comment type="catalytic activity">
    <reaction evidence="2">
        <text>Couples ATP hydrolysis with the unwinding of duplex DNA by translocating in the 3'-5' direction.</text>
        <dbReference type="EC" id="5.6.2.4"/>
    </reaction>
</comment>
<keyword evidence="6" id="KW-0547">Nucleotide-binding</keyword>
<evidence type="ECO:0000256" key="4">
    <source>
        <dbReference type="ARBA" id="ARBA00048988"/>
    </source>
</evidence>
<dbReference type="PANTHER" id="PTHR42957:SF1">
    <property type="entry name" value="HELICASE MJ1565-RELATED"/>
    <property type="match status" value="1"/>
</dbReference>
<dbReference type="KEGG" id="ccai:NAS2_0820"/>
<dbReference type="InterPro" id="IPR002789">
    <property type="entry name" value="HerA_central"/>
</dbReference>
<sequence>MSAGDVVGIVANGALPYEFDAITREAVPVGDYVVVRTADGSEVLGMVEGTTINSEIMEVARNFSDASEAGELALRNPRDKSYSSHVRVLGLLDGLRSGEVRMPSLPPVPGSTMRRATPEELSAAFGGPDRRWFPIGSLLRSPSVRVHVDVNRVASRHLAILASTGAGKSNMLALIAKAIAGLRGTMVIFDYHGEYAGLDLGGRGRPVMPVVNPRHLDPDELADLLEIREGAGKQRHVLEEALSGARDARDFWGSLREGVEGQEDDREYREPARRVADIIESALRRFGSVLDPDSPPPLRLLAEGYVNVVNLSELSPRQADVVISRYMEEVLADRKRSRSGEPGVLRKPVVLALEEAHVFIPGGREDRTKTRETAARIAREGRKFGVSLVIVSQRPQRLDQDVLSQMGSLAVGRLLNQRDRSFVQDSSEFLTEEMTGYLPDLNPGEAILVGQWVKLPAMVKVDRVEEKLVGMDVDAVGEWSSWGGPSEDTDEFIRR</sequence>
<evidence type="ECO:0000259" key="5">
    <source>
        <dbReference type="Pfam" id="PF01935"/>
    </source>
</evidence>
<dbReference type="Gene3D" id="3.40.50.300">
    <property type="entry name" value="P-loop containing nucleotide triphosphate hydrolases"/>
    <property type="match status" value="2"/>
</dbReference>
<proteinExistence type="inferred from homology"/>
<accession>A0A4P2VCC2</accession>
<dbReference type="Pfam" id="PF01935">
    <property type="entry name" value="DUF87"/>
    <property type="match status" value="1"/>
</dbReference>
<protein>
    <submittedName>
        <fullName evidence="6">Bipolar DNA helicase HerA</fullName>
    </submittedName>
</protein>
<evidence type="ECO:0000313" key="6">
    <source>
        <dbReference type="EMBL" id="BBE42209.1"/>
    </source>
</evidence>
<gene>
    <name evidence="6" type="ORF">NAS2_0820</name>
</gene>
<evidence type="ECO:0000256" key="2">
    <source>
        <dbReference type="ARBA" id="ARBA00034617"/>
    </source>
</evidence>
<dbReference type="AlphaFoldDB" id="A0A4P2VCC2"/>
<comment type="catalytic activity">
    <reaction evidence="3">
        <text>ATP + H2O = ADP + phosphate + H(+)</text>
        <dbReference type="Rhea" id="RHEA:13065"/>
        <dbReference type="ChEBI" id="CHEBI:15377"/>
        <dbReference type="ChEBI" id="CHEBI:15378"/>
        <dbReference type="ChEBI" id="CHEBI:30616"/>
        <dbReference type="ChEBI" id="CHEBI:43474"/>
        <dbReference type="ChEBI" id="CHEBI:456216"/>
        <dbReference type="EC" id="5.6.2.3"/>
    </reaction>
</comment>
<evidence type="ECO:0000256" key="1">
    <source>
        <dbReference type="ARBA" id="ARBA00007816"/>
    </source>
</evidence>
<dbReference type="GeneID" id="55584631"/>
<evidence type="ECO:0000313" key="7">
    <source>
        <dbReference type="Proteomes" id="UP000509448"/>
    </source>
</evidence>
<dbReference type="GO" id="GO:0043138">
    <property type="term" value="F:3'-5' DNA helicase activity"/>
    <property type="evidence" value="ECO:0007669"/>
    <property type="project" value="UniProtKB-EC"/>
</dbReference>
<comment type="similarity">
    <text evidence="1">Belongs to the HerA family.</text>
</comment>
<dbReference type="Proteomes" id="UP000509448">
    <property type="component" value="Chromosome"/>
</dbReference>
<dbReference type="InterPro" id="IPR027417">
    <property type="entry name" value="P-loop_NTPase"/>
</dbReference>
<reference evidence="6 7" key="1">
    <citation type="journal article" date="2019" name="ISME J.">
        <title>Isolation and characterization of a thermophilic sulfur- and iron-reducing thaumarchaeote from a terrestrial acidic hot spring.</title>
        <authorList>
            <person name="Kato S."/>
            <person name="Itoh T."/>
            <person name="Yuki M."/>
            <person name="Nagamori M."/>
            <person name="Ohnishi M."/>
            <person name="Uematsu K."/>
            <person name="Suzuki K."/>
            <person name="Takashina T."/>
            <person name="Ohkuma M."/>
        </authorList>
    </citation>
    <scope>NUCLEOTIDE SEQUENCE [LARGE SCALE GENOMIC DNA]</scope>
    <source>
        <strain evidence="6 7">NAS-02</strain>
    </source>
</reference>
<dbReference type="GO" id="GO:0043139">
    <property type="term" value="F:5'-3' DNA helicase activity"/>
    <property type="evidence" value="ECO:0007669"/>
    <property type="project" value="UniProtKB-EC"/>
</dbReference>
<keyword evidence="6" id="KW-0067">ATP-binding</keyword>
<dbReference type="OrthoDB" id="107033at2157"/>
<dbReference type="SUPFAM" id="SSF52540">
    <property type="entry name" value="P-loop containing nucleoside triphosphate hydrolases"/>
    <property type="match status" value="1"/>
</dbReference>
<dbReference type="InterPro" id="IPR008571">
    <property type="entry name" value="HerA-like"/>
</dbReference>
<organism evidence="6 7">
    <name type="scientific">Conexivisphaera calida</name>
    <dbReference type="NCBI Taxonomy" id="1874277"/>
    <lineage>
        <taxon>Archaea</taxon>
        <taxon>Nitrososphaerota</taxon>
        <taxon>Conexivisphaeria</taxon>
        <taxon>Conexivisphaerales</taxon>
        <taxon>Conexivisphaeraceae</taxon>
        <taxon>Conexivisphaera</taxon>
    </lineage>
</organism>